<dbReference type="Gene3D" id="2.20.70.140">
    <property type="match status" value="4"/>
</dbReference>
<feature type="domain" description="Trimeric autotransporter adhesin YadA-like stalk" evidence="6">
    <location>
        <begin position="1572"/>
        <end position="1612"/>
    </location>
</feature>
<feature type="domain" description="Trimeric autotransporter adhesin YadA-like stalk" evidence="6">
    <location>
        <begin position="645"/>
        <end position="671"/>
    </location>
</feature>
<feature type="domain" description="ESPR" evidence="7">
    <location>
        <begin position="1"/>
        <end position="49"/>
    </location>
</feature>
<dbReference type="InterPro" id="IPR011049">
    <property type="entry name" value="Serralysin-like_metalloprot_C"/>
</dbReference>
<feature type="region of interest" description="Disordered" evidence="3">
    <location>
        <begin position="1774"/>
        <end position="1821"/>
    </location>
</feature>
<reference evidence="8 9" key="1">
    <citation type="submission" date="2020-10" db="EMBL/GenBank/DDBJ databases">
        <title>complete genome sequencing of Lysobacter sp. H21R20.</title>
        <authorList>
            <person name="Bae J.-W."/>
            <person name="Lee S.-Y."/>
        </authorList>
    </citation>
    <scope>NUCLEOTIDE SEQUENCE [LARGE SCALE GENOMIC DNA]</scope>
    <source>
        <strain evidence="8 9">H21R20</strain>
    </source>
</reference>
<organism evidence="8 9">
    <name type="scientific">Novilysobacter ciconiae</name>
    <dbReference type="NCBI Taxonomy" id="2781022"/>
    <lineage>
        <taxon>Bacteria</taxon>
        <taxon>Pseudomonadati</taxon>
        <taxon>Pseudomonadota</taxon>
        <taxon>Gammaproteobacteria</taxon>
        <taxon>Lysobacterales</taxon>
        <taxon>Lysobacteraceae</taxon>
        <taxon>Novilysobacter</taxon>
    </lineage>
</organism>
<feature type="domain" description="Trimeric autotransporter adhesin YadA-like head" evidence="5">
    <location>
        <begin position="430"/>
        <end position="456"/>
    </location>
</feature>
<feature type="domain" description="Trimeric autotransporter adhesin YadA-like stalk" evidence="6">
    <location>
        <begin position="171"/>
        <end position="211"/>
    </location>
</feature>
<evidence type="ECO:0000259" key="7">
    <source>
        <dbReference type="Pfam" id="PF13018"/>
    </source>
</evidence>
<dbReference type="Gene3D" id="3.30.1300.30">
    <property type="entry name" value="GSPII I/J protein-like"/>
    <property type="match status" value="1"/>
</dbReference>
<gene>
    <name evidence="8" type="ORF">INQ41_11245</name>
</gene>
<feature type="domain" description="Trimeric autotransporter adhesin YadA-like stalk" evidence="6">
    <location>
        <begin position="305"/>
        <end position="329"/>
    </location>
</feature>
<dbReference type="Gene3D" id="2.150.10.10">
    <property type="entry name" value="Serralysin-like metalloprotease, C-terminal"/>
    <property type="match status" value="7"/>
</dbReference>
<evidence type="ECO:0000259" key="5">
    <source>
        <dbReference type="Pfam" id="PF05658"/>
    </source>
</evidence>
<dbReference type="Pfam" id="PF13018">
    <property type="entry name" value="ESPR"/>
    <property type="match status" value="1"/>
</dbReference>
<dbReference type="EMBL" id="CP063656">
    <property type="protein sequence ID" value="QOW19198.1"/>
    <property type="molecule type" value="Genomic_DNA"/>
</dbReference>
<dbReference type="RefSeq" id="WP_193984526.1">
    <property type="nucleotide sequence ID" value="NZ_CP063656.1"/>
</dbReference>
<evidence type="ECO:0000256" key="4">
    <source>
        <dbReference type="SAM" id="Phobius"/>
    </source>
</evidence>
<feature type="domain" description="Trimeric autotransporter adhesin YadA-like head" evidence="5">
    <location>
        <begin position="717"/>
        <end position="743"/>
    </location>
</feature>
<dbReference type="Pfam" id="PF05658">
    <property type="entry name" value="YadA_head"/>
    <property type="match status" value="9"/>
</dbReference>
<evidence type="ECO:0000256" key="1">
    <source>
        <dbReference type="ARBA" id="ARBA00022448"/>
    </source>
</evidence>
<name>A0A7S6UF94_9GAMM</name>
<feature type="domain" description="Trimeric autotransporter adhesin YadA-like head" evidence="5">
    <location>
        <begin position="974"/>
        <end position="1000"/>
    </location>
</feature>
<feature type="compositionally biased region" description="Polar residues" evidence="3">
    <location>
        <begin position="1774"/>
        <end position="1788"/>
    </location>
</feature>
<dbReference type="Proteomes" id="UP000594059">
    <property type="component" value="Chromosome"/>
</dbReference>
<keyword evidence="2" id="KW-0653">Protein transport</keyword>
<feature type="transmembrane region" description="Helical" evidence="4">
    <location>
        <begin position="45"/>
        <end position="66"/>
    </location>
</feature>
<feature type="domain" description="Trimeric autotransporter adhesin YadA-like head" evidence="5">
    <location>
        <begin position="1002"/>
        <end position="1028"/>
    </location>
</feature>
<dbReference type="InterPro" id="IPR008640">
    <property type="entry name" value="Adhesin_Head_dom"/>
</dbReference>
<feature type="domain" description="Trimeric autotransporter adhesin YadA-like head" evidence="5">
    <location>
        <begin position="949"/>
        <end position="972"/>
    </location>
</feature>
<evidence type="ECO:0000313" key="8">
    <source>
        <dbReference type="EMBL" id="QOW19198.1"/>
    </source>
</evidence>
<dbReference type="SUPFAM" id="SSF101967">
    <property type="entry name" value="Adhesin YadA, collagen-binding domain"/>
    <property type="match status" value="8"/>
</dbReference>
<dbReference type="InterPro" id="IPR024973">
    <property type="entry name" value="ESPR"/>
</dbReference>
<feature type="domain" description="Trimeric autotransporter adhesin YadA-like stalk" evidence="6">
    <location>
        <begin position="1741"/>
        <end position="1776"/>
    </location>
</feature>
<dbReference type="Gene3D" id="1.20.5.170">
    <property type="match status" value="2"/>
</dbReference>
<keyword evidence="9" id="KW-1185">Reference proteome</keyword>
<feature type="domain" description="Trimeric autotransporter adhesin YadA-like head" evidence="5">
    <location>
        <begin position="355"/>
        <end position="379"/>
    </location>
</feature>
<feature type="domain" description="Trimeric autotransporter adhesin YadA-like stalk" evidence="6">
    <location>
        <begin position="1068"/>
        <end position="1110"/>
    </location>
</feature>
<protein>
    <submittedName>
        <fullName evidence="8">Uncharacterized protein</fullName>
    </submittedName>
</protein>
<evidence type="ECO:0000256" key="2">
    <source>
        <dbReference type="ARBA" id="ARBA00022927"/>
    </source>
</evidence>
<proteinExistence type="predicted"/>
<keyword evidence="1" id="KW-0813">Transport</keyword>
<accession>A0A7S6UF94</accession>
<keyword evidence="4" id="KW-0472">Membrane</keyword>
<dbReference type="KEGG" id="lcic:INQ41_11245"/>
<evidence type="ECO:0000259" key="6">
    <source>
        <dbReference type="Pfam" id="PF05662"/>
    </source>
</evidence>
<dbReference type="Pfam" id="PF05662">
    <property type="entry name" value="YadA_stalk"/>
    <property type="match status" value="7"/>
</dbReference>
<dbReference type="Gene3D" id="6.20.50.100">
    <property type="match status" value="5"/>
</dbReference>
<dbReference type="SUPFAM" id="SSF54523">
    <property type="entry name" value="Pili subunits"/>
    <property type="match status" value="1"/>
</dbReference>
<keyword evidence="4" id="KW-1133">Transmembrane helix</keyword>
<keyword evidence="4" id="KW-0812">Transmembrane</keyword>
<feature type="domain" description="Trimeric autotransporter adhesin YadA-like head" evidence="5">
    <location>
        <begin position="404"/>
        <end position="428"/>
    </location>
</feature>
<feature type="domain" description="Trimeric autotransporter adhesin YadA-like stalk" evidence="6">
    <location>
        <begin position="1882"/>
        <end position="1918"/>
    </location>
</feature>
<dbReference type="InterPro" id="IPR008635">
    <property type="entry name" value="Coiled_stalk_dom"/>
</dbReference>
<feature type="domain" description="Trimeric autotransporter adhesin YadA-like head" evidence="5">
    <location>
        <begin position="1798"/>
        <end position="1823"/>
    </location>
</feature>
<dbReference type="GO" id="GO:0019867">
    <property type="term" value="C:outer membrane"/>
    <property type="evidence" value="ECO:0007669"/>
    <property type="project" value="InterPro"/>
</dbReference>
<feature type="domain" description="Trimeric autotransporter adhesin YadA-like head" evidence="5">
    <location>
        <begin position="1825"/>
        <end position="1851"/>
    </location>
</feature>
<dbReference type="GO" id="GO:0015031">
    <property type="term" value="P:protein transport"/>
    <property type="evidence" value="ECO:0007669"/>
    <property type="project" value="UniProtKB-KW"/>
</dbReference>
<evidence type="ECO:0000313" key="9">
    <source>
        <dbReference type="Proteomes" id="UP000594059"/>
    </source>
</evidence>
<dbReference type="InterPro" id="IPR045584">
    <property type="entry name" value="Pilin-like"/>
</dbReference>
<sequence length="2014" mass="195589">MNKIHSKVWSRKLGRMVVASELAKGGGGAGTLHDGTAASGRRPGALALAIGLVLGLTALAGMPAFAQHAPSWTVTDGSNGAVIGDSGTVTFQGDSNIHVAQAGADDAGVIEITLDDDIDLGVDGSVTIGDTRVDGSGVAIGSNVVLDNTGLTISAGPSVTAAGIDAGGKVITGVASGTASHHAVNFGQLSTVSTAASVAQSTATNAAAAAAAAQIAADAAGWIISDGATTTDIGPGGTVTFQGDGNISVALTGVDDDGKVTVTLDENLTVTSITAGNSTLNNAGLTFSSGGPSVTASGIDAGGLRITGLAEGALTATSSDAVSGKQIFDLFIEEGAGGVRYFRARSAQPDSQAMGDESIAIGPNTVAEGVSSFAAGDGAATTASAESAIAIGQGATAGGELTGGEAAIAIGRDSEATGNSSVALGDNANAGGANATALGARAAAGGAGGVALGQDAVAAATNNISIGNAAGQGTGQVLPGDQSHNIAIGNQSGQNVAGQFNVAMGDGAGSNVDGDDNVAMGRGAGVGIAGEENVSIGLDANSGVTSNRAVGIGQSARAQTEGVAVGFNASAGNTGVALGRQTTALGTGTAIGPNAHADSNFVALGLNSWATQSDVSGSSEFTNRTFNGSAVSVGSSQSGASFTRRIVNVEDGANDTDAVNVRQLKQAVSGIDLSDIDFAGGVIANLQDQIDQNMLNYVSINDGGIDKGNKNNNGADAAAVDSVAIGPDATTKNRDSIAIGHQAGAEGDSAVVLGHNIKGLGKNSTTIGNSQSEALGESGIAIGTHVESRDQNSIVIGRDSYTNRQASGPAVDNSIVIGTQSSSTAVEGIVIGKDSLVNAPRGIAQGSGAHSTASDATALGTRASASGASAQASGTDARASGANAIANGTGATGWANDGIAMGTGAVSGFNDPANLQPRRNMGGVAIGQNTLADNYHALAIGVEARATDESATAIGDAAEASAEDALAIGSSARASAENAAAFGQDASATAENALAVGSGARASARNASAFGQGAQASHAGSVALGSGAITAAPIGTASISVDKNTYNFAGTTPVATVSVGAAGAERTLTNLAAGRISATSTDGINGSQLHGTNMALESLADDLDAAGDSIADVLGGNAVFDPDTHQVTMSNVGGTGKGTVHDAIEYAAQGWAVGANGEVTGANVAPGGSVDFSNTDSNIVIARNGTDLIFDLAENIDLGADGSLTTGDTVVNNDGLAVDDGAGNNTTVGAGAIAVTDAAGTTTIGGNEISVGGANPIVINGDAGTIGGLTNTTFDPNNYTSGQAATEDQLRVVHGIANSGWNVSAQGANATNVGVNSPTGNSVDLTNADGNIVITKADDSNDVTFDLAENIDLGSDGSLTTGDTVVNNDGLAVDDGAGKVASLTADGASVSDADGNSTVVGAGTVAVTDTAGTTTIGGDVIVVGGASPILISGNAGTISGLQNQTINYPGFADGSGRAATEEQLVLVNQTVNAGWNLTGSGVDQVNIGPNGSVDFQGDQNITVAQTGDDQDGVIAVTLNRDIDVDSVTVGDTAIDTAGVAVGGNVHLGNTGLVINGGPSVTMSGIDAGTLVITNVAAGDVSATSTDAINGSQLHGMGQSIVNVIGGNAGLNPDGTITTSDIGGTGHDNIDDAIRSANEAANAGWTATDANGNDANIGPNGTVNFTGDQNITVAQTGADNRGQIEITLNRDLDVDSLTAGDTVVDTDGVHVGDDVHLGDTGLVIEGGPSVTTDGVDAGGQVIGNVAAGVADTDAANVGQLNDLASNIVDNSSRVTNLEEGSTGPFQVSQEAPIVPPTPTGANSAAGGSGADASGDNSTALGNHAVAAGSNSTAVGQGAKATHDNSVALGQGSATTVGAQSGYDAAYVGTSNSSGEVNVGNRTISGVAPGVAGNDAVNVNQLSAGVDHAVITANNYTDQRFSQIHGDVWDLGQRIDGLERDLNAGIATAMSMRQAPYVAGATTYYAGFGAYKGEGAVGVSLRRTADNGRWSLEGGFSSNREGTGGYVGVSGVLGGK</sequence>
<evidence type="ECO:0000256" key="3">
    <source>
        <dbReference type="SAM" id="MobiDB-lite"/>
    </source>
</evidence>
<feature type="compositionally biased region" description="Low complexity" evidence="3">
    <location>
        <begin position="1798"/>
        <end position="1818"/>
    </location>
</feature>